<proteinExistence type="predicted"/>
<evidence type="ECO:0000313" key="3">
    <source>
        <dbReference type="Proteomes" id="UP000597301"/>
    </source>
</evidence>
<evidence type="ECO:0000256" key="1">
    <source>
        <dbReference type="SAM" id="MobiDB-lite"/>
    </source>
</evidence>
<comment type="caution">
    <text evidence="2">The sequence shown here is derived from an EMBL/GenBank/DDBJ whole genome shotgun (WGS) entry which is preliminary data.</text>
</comment>
<accession>A0ABQ1PP13</accession>
<evidence type="ECO:0000313" key="2">
    <source>
        <dbReference type="EMBL" id="GGD00356.1"/>
    </source>
</evidence>
<protein>
    <submittedName>
        <fullName evidence="2">Uncharacterized protein</fullName>
    </submittedName>
</protein>
<name>A0ABQ1PP13_9GAMM</name>
<feature type="region of interest" description="Disordered" evidence="1">
    <location>
        <begin position="1"/>
        <end position="31"/>
    </location>
</feature>
<gene>
    <name evidence="2" type="ORF">GCM10011382_33620</name>
</gene>
<organism evidence="2 3">
    <name type="scientific">Vreelandella lutescens</name>
    <dbReference type="NCBI Taxonomy" id="1602943"/>
    <lineage>
        <taxon>Bacteria</taxon>
        <taxon>Pseudomonadati</taxon>
        <taxon>Pseudomonadota</taxon>
        <taxon>Gammaproteobacteria</taxon>
        <taxon>Oceanospirillales</taxon>
        <taxon>Halomonadaceae</taxon>
        <taxon>Vreelandella</taxon>
    </lineage>
</organism>
<dbReference type="EMBL" id="BMHM01000012">
    <property type="protein sequence ID" value="GGD00356.1"/>
    <property type="molecule type" value="Genomic_DNA"/>
</dbReference>
<keyword evidence="3" id="KW-1185">Reference proteome</keyword>
<reference evidence="3" key="1">
    <citation type="journal article" date="2019" name="Int. J. Syst. Evol. Microbiol.">
        <title>The Global Catalogue of Microorganisms (GCM) 10K type strain sequencing project: providing services to taxonomists for standard genome sequencing and annotation.</title>
        <authorList>
            <consortium name="The Broad Institute Genomics Platform"/>
            <consortium name="The Broad Institute Genome Sequencing Center for Infectious Disease"/>
            <person name="Wu L."/>
            <person name="Ma J."/>
        </authorList>
    </citation>
    <scope>NUCLEOTIDE SEQUENCE [LARGE SCALE GENOMIC DNA]</scope>
    <source>
        <strain evidence="3">CGMCC 1.15122</strain>
    </source>
</reference>
<sequence length="45" mass="5017">MPRFQEKPLSFRSCATVPQTDTGGQGENPKALERTRVKELGKMVP</sequence>
<dbReference type="Proteomes" id="UP000597301">
    <property type="component" value="Unassembled WGS sequence"/>
</dbReference>